<dbReference type="InterPro" id="IPR013154">
    <property type="entry name" value="ADH-like_N"/>
</dbReference>
<dbReference type="SUPFAM" id="SSF51735">
    <property type="entry name" value="NAD(P)-binding Rossmann-fold domains"/>
    <property type="match status" value="1"/>
</dbReference>
<dbReference type="InterPro" id="IPR051397">
    <property type="entry name" value="Zn-ADH-like_protein"/>
</dbReference>
<comment type="caution">
    <text evidence="2">The sequence shown here is derived from an EMBL/GenBank/DDBJ whole genome shotgun (WGS) entry which is preliminary data.</text>
</comment>
<dbReference type="Pfam" id="PF08240">
    <property type="entry name" value="ADH_N"/>
    <property type="match status" value="1"/>
</dbReference>
<dbReference type="Gene3D" id="3.40.50.720">
    <property type="entry name" value="NAD(P)-binding Rossmann-like Domain"/>
    <property type="match status" value="1"/>
</dbReference>
<dbReference type="GO" id="GO:0043957">
    <property type="term" value="F:acryloyl-CoA reductase (NADPH) activity"/>
    <property type="evidence" value="ECO:0007669"/>
    <property type="project" value="TreeGrafter"/>
</dbReference>
<reference evidence="3" key="1">
    <citation type="submission" date="2017-05" db="EMBL/GenBank/DDBJ databases">
        <title>Complete and WGS of Bordetella genogroups.</title>
        <authorList>
            <person name="Spilker T."/>
            <person name="Lipuma J."/>
        </authorList>
    </citation>
    <scope>NUCLEOTIDE SEQUENCE [LARGE SCALE GENOMIC DNA]</scope>
    <source>
        <strain evidence="3">AU8256</strain>
    </source>
</reference>
<dbReference type="SMART" id="SM00829">
    <property type="entry name" value="PKS_ER"/>
    <property type="match status" value="1"/>
</dbReference>
<dbReference type="InterPro" id="IPR020843">
    <property type="entry name" value="ER"/>
</dbReference>
<dbReference type="InterPro" id="IPR036291">
    <property type="entry name" value="NAD(P)-bd_dom_sf"/>
</dbReference>
<protein>
    <submittedName>
        <fullName evidence="2">Zinc-binding dehydrogenase</fullName>
    </submittedName>
</protein>
<evidence type="ECO:0000313" key="2">
    <source>
        <dbReference type="EMBL" id="OZI75801.1"/>
    </source>
</evidence>
<dbReference type="RefSeq" id="WP_028356110.1">
    <property type="nucleotide sequence ID" value="NZ_NEVT01000006.1"/>
</dbReference>
<gene>
    <name evidence="2" type="ORF">CAL24_11350</name>
</gene>
<dbReference type="AlphaFoldDB" id="A0A261VPV2"/>
<dbReference type="PANTHER" id="PTHR43677">
    <property type="entry name" value="SHORT-CHAIN DEHYDROGENASE/REDUCTASE"/>
    <property type="match status" value="1"/>
</dbReference>
<dbReference type="InterPro" id="IPR013149">
    <property type="entry name" value="ADH-like_C"/>
</dbReference>
<dbReference type="NCBIfam" id="TIGR02823">
    <property type="entry name" value="oxido_YhdH"/>
    <property type="match status" value="1"/>
</dbReference>
<organism evidence="2 3">
    <name type="scientific">Bordetella genomosp. 2</name>
    <dbReference type="NCBI Taxonomy" id="1983456"/>
    <lineage>
        <taxon>Bacteria</taxon>
        <taxon>Pseudomonadati</taxon>
        <taxon>Pseudomonadota</taxon>
        <taxon>Betaproteobacteria</taxon>
        <taxon>Burkholderiales</taxon>
        <taxon>Alcaligenaceae</taxon>
        <taxon>Bordetella</taxon>
    </lineage>
</organism>
<dbReference type="PANTHER" id="PTHR43677:SF1">
    <property type="entry name" value="ACRYLYL-COA REDUCTASE ACUI-RELATED"/>
    <property type="match status" value="1"/>
</dbReference>
<accession>A0A261VPV2</accession>
<name>A0A261VPV2_9BORD</name>
<dbReference type="InterPro" id="IPR014188">
    <property type="entry name" value="Acrylyl-CoA_reductase_AcuI"/>
</dbReference>
<evidence type="ECO:0000259" key="1">
    <source>
        <dbReference type="SMART" id="SM00829"/>
    </source>
</evidence>
<dbReference type="InterPro" id="IPR011032">
    <property type="entry name" value="GroES-like_sf"/>
</dbReference>
<dbReference type="Pfam" id="PF00107">
    <property type="entry name" value="ADH_zinc_N"/>
    <property type="match status" value="1"/>
</dbReference>
<keyword evidence="3" id="KW-1185">Reference proteome</keyword>
<evidence type="ECO:0000313" key="3">
    <source>
        <dbReference type="Proteomes" id="UP000215633"/>
    </source>
</evidence>
<sequence length="332" mass="34213">MSIPPFLAYRLHAPASGTRPAGRFETLGIDDLSPGEVVIRVAYAGLNYKDALAAAGEGRIIRAYPRIGGIDLTGRVVASGSDAVATGQEVIVHGFGIGVDCDGGYAEYARVPADWVMPLPPGLGLRDACVLGAAGYTAGLALHWMEHSGLAPAQGEVLVTGATGGVGSIAVDMFSQCGYRVCAMSGKPDAVEYLRGLGAAEVLAPAPAPASGAKPLDSARWAGVVDSVGGEVLARALSALKPEGIAAAFGNAGGMQLPTTVLPFILRGVKLLGINANSPMPLRRQVWGKIATRYRPARLDAIAHVIEPAALPQSLDAMLRRASRGRTVVDFS</sequence>
<dbReference type="CDD" id="cd05280">
    <property type="entry name" value="MDR_yhdh_yhfp"/>
    <property type="match status" value="1"/>
</dbReference>
<dbReference type="Gene3D" id="3.90.180.10">
    <property type="entry name" value="Medium-chain alcohol dehydrogenases, catalytic domain"/>
    <property type="match status" value="1"/>
</dbReference>
<dbReference type="Proteomes" id="UP000215633">
    <property type="component" value="Unassembled WGS sequence"/>
</dbReference>
<proteinExistence type="predicted"/>
<dbReference type="SUPFAM" id="SSF50129">
    <property type="entry name" value="GroES-like"/>
    <property type="match status" value="1"/>
</dbReference>
<feature type="domain" description="Enoyl reductase (ER)" evidence="1">
    <location>
        <begin position="22"/>
        <end position="329"/>
    </location>
</feature>
<dbReference type="EMBL" id="NEVT01000006">
    <property type="protein sequence ID" value="OZI75801.1"/>
    <property type="molecule type" value="Genomic_DNA"/>
</dbReference>